<dbReference type="GO" id="GO:0015666">
    <property type="term" value="F:restriction endodeoxyribonuclease activity"/>
    <property type="evidence" value="ECO:0007669"/>
    <property type="project" value="TreeGrafter"/>
</dbReference>
<protein>
    <submittedName>
        <fullName evidence="4">Restriction system protein</fullName>
    </submittedName>
</protein>
<dbReference type="SUPFAM" id="SSF52980">
    <property type="entry name" value="Restriction endonuclease-like"/>
    <property type="match status" value="1"/>
</dbReference>
<feature type="domain" description="Restriction system protein Mrr-like N-terminal" evidence="3">
    <location>
        <begin position="11"/>
        <end position="94"/>
    </location>
</feature>
<dbReference type="InterPro" id="IPR007560">
    <property type="entry name" value="Restrct_endonuc_IV_Mrr"/>
</dbReference>
<dbReference type="AlphaFoldDB" id="A0A345UG51"/>
<name>A0A345UG51_9BACT</name>
<proteinExistence type="predicted"/>
<dbReference type="InterPro" id="IPR025745">
    <property type="entry name" value="Mrr-like_N_dom"/>
</dbReference>
<dbReference type="GO" id="GO:0003677">
    <property type="term" value="F:DNA binding"/>
    <property type="evidence" value="ECO:0007669"/>
    <property type="project" value="InterPro"/>
</dbReference>
<evidence type="ECO:0000313" key="4">
    <source>
        <dbReference type="EMBL" id="AXI99452.1"/>
    </source>
</evidence>
<dbReference type="InterPro" id="IPR011335">
    <property type="entry name" value="Restrct_endonuc-II-like"/>
</dbReference>
<reference evidence="4 5" key="1">
    <citation type="submission" date="2018-03" db="EMBL/GenBank/DDBJ databases">
        <title>Phenotypic and genomic properties of Cyclonatronum proteinivorum gen. nov., sp. nov., a haloalkaliphilic bacteroidete from soda lakes possessing Na+-translocating rhodopsin.</title>
        <authorList>
            <person name="Toshchakov S.V."/>
            <person name="Korzhenkov A."/>
            <person name="Samarov N.I."/>
            <person name="Kublanov I.V."/>
            <person name="Muntyan M.S."/>
            <person name="Sorokin D.Y."/>
        </authorList>
    </citation>
    <scope>NUCLEOTIDE SEQUENCE [LARGE SCALE GENOMIC DNA]</scope>
    <source>
        <strain evidence="4 5">Omega</strain>
    </source>
</reference>
<feature type="region of interest" description="Disordered" evidence="1">
    <location>
        <begin position="119"/>
        <end position="138"/>
    </location>
</feature>
<accession>A0A345UG51</accession>
<dbReference type="PANTHER" id="PTHR30015">
    <property type="entry name" value="MRR RESTRICTION SYSTEM PROTEIN"/>
    <property type="match status" value="1"/>
</dbReference>
<evidence type="ECO:0000256" key="1">
    <source>
        <dbReference type="SAM" id="MobiDB-lite"/>
    </source>
</evidence>
<dbReference type="InterPro" id="IPR011856">
    <property type="entry name" value="tRNA_endonuc-like_dom_sf"/>
</dbReference>
<dbReference type="EMBL" id="CP027806">
    <property type="protein sequence ID" value="AXI99452.1"/>
    <property type="molecule type" value="Genomic_DNA"/>
</dbReference>
<feature type="domain" description="Restriction endonuclease type IV Mrr" evidence="2">
    <location>
        <begin position="153"/>
        <end position="269"/>
    </location>
</feature>
<organism evidence="4 5">
    <name type="scientific">Cyclonatronum proteinivorum</name>
    <dbReference type="NCBI Taxonomy" id="1457365"/>
    <lineage>
        <taxon>Bacteria</taxon>
        <taxon>Pseudomonadati</taxon>
        <taxon>Balneolota</taxon>
        <taxon>Balneolia</taxon>
        <taxon>Balneolales</taxon>
        <taxon>Cyclonatronaceae</taxon>
        <taxon>Cyclonatronum</taxon>
    </lineage>
</organism>
<dbReference type="OrthoDB" id="9803736at2"/>
<dbReference type="Pfam" id="PF04471">
    <property type="entry name" value="Mrr_cat"/>
    <property type="match status" value="1"/>
</dbReference>
<dbReference type="RefSeq" id="WP_114982694.1">
    <property type="nucleotide sequence ID" value="NZ_CP027806.1"/>
</dbReference>
<keyword evidence="5" id="KW-1185">Reference proteome</keyword>
<gene>
    <name evidence="4" type="ORF">CYPRO_0165</name>
</gene>
<evidence type="ECO:0000259" key="3">
    <source>
        <dbReference type="Pfam" id="PF14338"/>
    </source>
</evidence>
<dbReference type="GO" id="GO:0009307">
    <property type="term" value="P:DNA restriction-modification system"/>
    <property type="evidence" value="ECO:0007669"/>
    <property type="project" value="InterPro"/>
</dbReference>
<evidence type="ECO:0000313" key="5">
    <source>
        <dbReference type="Proteomes" id="UP000254808"/>
    </source>
</evidence>
<dbReference type="Proteomes" id="UP000254808">
    <property type="component" value="Chromosome"/>
</dbReference>
<dbReference type="InterPro" id="IPR052906">
    <property type="entry name" value="Type_IV_Methyl-Rstrct_Enzyme"/>
</dbReference>
<dbReference type="Pfam" id="PF14338">
    <property type="entry name" value="Mrr_N"/>
    <property type="match status" value="1"/>
</dbReference>
<sequence length="295" mass="33061">MSKRKGRSAEFVKWFGPLLDALRQLGGSGSPREVSAKIAENLQLSEEQRDEILQSGQNRFHNQVAWARQYLVWEGLLDSSKHGVWALTSKGEEATLSVSQSREVFRKWVKIHAQARKKSETEKTRTVAPEADDEVDSPEVAEAAEKTDLLQVLQSLTPHGFEKVCQRLLRESGFEQVVVTGQSRDGGIDGYGTLQINPFVSFKVLFQCKRYKGTVSRAQVGDFRNAMIGRAEKGIIITTGTFSSDAVKEASRDGAPQVELVDGEKLVEMFHRVELGVKPKIVYEVELPFFEPFMK</sequence>
<dbReference type="Gene3D" id="3.40.1350.10">
    <property type="match status" value="1"/>
</dbReference>
<evidence type="ECO:0000259" key="2">
    <source>
        <dbReference type="Pfam" id="PF04471"/>
    </source>
</evidence>
<dbReference type="KEGG" id="cprv:CYPRO_0165"/>
<dbReference type="PANTHER" id="PTHR30015:SF7">
    <property type="entry name" value="TYPE IV METHYL-DIRECTED RESTRICTION ENZYME ECOKMRR"/>
    <property type="match status" value="1"/>
</dbReference>